<keyword evidence="2" id="KW-1003">Cell membrane</keyword>
<keyword evidence="4" id="KW-0133">Cell shape</keyword>
<evidence type="ECO:0000256" key="1">
    <source>
        <dbReference type="ARBA" id="ARBA00004651"/>
    </source>
</evidence>
<feature type="transmembrane region" description="Helical" evidence="8">
    <location>
        <begin position="458"/>
        <end position="476"/>
    </location>
</feature>
<gene>
    <name evidence="9" type="ORF">HC352_04545</name>
</gene>
<dbReference type="Pfam" id="PF03023">
    <property type="entry name" value="MurJ"/>
    <property type="match status" value="1"/>
</dbReference>
<dbReference type="GO" id="GO:0005886">
    <property type="term" value="C:plasma membrane"/>
    <property type="evidence" value="ECO:0007669"/>
    <property type="project" value="UniProtKB-SubCell"/>
</dbReference>
<feature type="transmembrane region" description="Helical" evidence="8">
    <location>
        <begin position="322"/>
        <end position="342"/>
    </location>
</feature>
<keyword evidence="10" id="KW-1185">Reference proteome</keyword>
<feature type="transmembrane region" description="Helical" evidence="8">
    <location>
        <begin position="126"/>
        <end position="146"/>
    </location>
</feature>
<protein>
    <submittedName>
        <fullName evidence="9">Virulence factor MviN</fullName>
    </submittedName>
</protein>
<dbReference type="Proteomes" id="UP000502298">
    <property type="component" value="Chromosome"/>
</dbReference>
<feature type="transmembrane region" description="Helical" evidence="8">
    <location>
        <begin position="241"/>
        <end position="264"/>
    </location>
</feature>
<keyword evidence="5" id="KW-0573">Peptidoglycan synthesis</keyword>
<feature type="transmembrane region" description="Helical" evidence="8">
    <location>
        <begin position="419"/>
        <end position="442"/>
    </location>
</feature>
<dbReference type="GO" id="GO:0015648">
    <property type="term" value="F:lipid-linked peptidoglycan transporter activity"/>
    <property type="evidence" value="ECO:0007669"/>
    <property type="project" value="TreeGrafter"/>
</dbReference>
<proteinExistence type="predicted"/>
<accession>A0A6H2EKT9</accession>
<evidence type="ECO:0000256" key="6">
    <source>
        <dbReference type="ARBA" id="ARBA00022989"/>
    </source>
</evidence>
<feature type="transmembrane region" description="Helical" evidence="8">
    <location>
        <begin position="354"/>
        <end position="377"/>
    </location>
</feature>
<feature type="transmembrane region" description="Helical" evidence="8">
    <location>
        <begin position="88"/>
        <end position="114"/>
    </location>
</feature>
<keyword evidence="3 8" id="KW-0812">Transmembrane</keyword>
<dbReference type="RefSeq" id="WP_168917784.1">
    <property type="nucleotide sequence ID" value="NZ_CP050804.1"/>
</dbReference>
<dbReference type="GO" id="GO:0009252">
    <property type="term" value="P:peptidoglycan biosynthetic process"/>
    <property type="evidence" value="ECO:0007669"/>
    <property type="project" value="UniProtKB-KW"/>
</dbReference>
<feature type="transmembrane region" description="Helical" evidence="8">
    <location>
        <begin position="54"/>
        <end position="76"/>
    </location>
</feature>
<feature type="transmembrane region" description="Helical" evidence="8">
    <location>
        <begin position="276"/>
        <end position="301"/>
    </location>
</feature>
<keyword evidence="6 8" id="KW-1133">Transmembrane helix</keyword>
<evidence type="ECO:0000256" key="8">
    <source>
        <dbReference type="SAM" id="Phobius"/>
    </source>
</evidence>
<feature type="transmembrane region" description="Helical" evidence="8">
    <location>
        <begin position="200"/>
        <end position="221"/>
    </location>
</feature>
<feature type="transmembrane region" description="Helical" evidence="8">
    <location>
        <begin position="389"/>
        <end position="413"/>
    </location>
</feature>
<evidence type="ECO:0000256" key="4">
    <source>
        <dbReference type="ARBA" id="ARBA00022960"/>
    </source>
</evidence>
<dbReference type="EMBL" id="CP050804">
    <property type="protein sequence ID" value="QJC21844.1"/>
    <property type="molecule type" value="Genomic_DNA"/>
</dbReference>
<keyword evidence="7 8" id="KW-0472">Membrane</keyword>
<evidence type="ECO:0000256" key="7">
    <source>
        <dbReference type="ARBA" id="ARBA00023136"/>
    </source>
</evidence>
<sequence>MKKASSVVGAAGIIALLTLCSRFMGLVRKLAQSWAMSDGAVAGTYDTANTVPNVLFEVAAGGALAGAVIPIVSRFIARKLQTEESQTVSALITWILTVSIPLAFLVIVCAQPIIGFLVGDAPEAQIALGTSLLRMFALQIPLYGLSVVFSGVLQAHKLFVLPALAPLLSSIIVIGVFVWYALAVGPNIAPVEVTSGAVALLGWGTTAGVVIFSLVQLPAVIKLVNIRLTWRFRPGLGRETVRLGGAGLAALFAQQFALICVMYSTNALSDAGTFAAFNYAYAIFMVPYAVLAVPIATAVFPRISEACELGDTQKVQNLVCRSTYLVFVMGTVAAVLIATLSVPAKTVVELGNPIIGLDIALQSMALGAIGFSILYHGARVLYALGRPQLVVLSNSIAWFTVVLFLLAGYAIGIHGREMTLLWVGIALSMGMTTGVVAIVVALRRASGARRVLGDRRSLTLALGVVGVAGTVAWFVVPAVQKTCGNGIGGAFIAACVGAVIVLGPVLALLGKDIKKKVLS</sequence>
<dbReference type="InterPro" id="IPR004268">
    <property type="entry name" value="MurJ"/>
</dbReference>
<evidence type="ECO:0000313" key="10">
    <source>
        <dbReference type="Proteomes" id="UP000502298"/>
    </source>
</evidence>
<dbReference type="PANTHER" id="PTHR47019">
    <property type="entry name" value="LIPID II FLIPPASE MURJ"/>
    <property type="match status" value="1"/>
</dbReference>
<dbReference type="PANTHER" id="PTHR47019:SF1">
    <property type="entry name" value="LIPID II FLIPPASE MURJ"/>
    <property type="match status" value="1"/>
</dbReference>
<dbReference type="GO" id="GO:0008360">
    <property type="term" value="P:regulation of cell shape"/>
    <property type="evidence" value="ECO:0007669"/>
    <property type="project" value="UniProtKB-KW"/>
</dbReference>
<feature type="transmembrane region" description="Helical" evidence="8">
    <location>
        <begin position="488"/>
        <end position="509"/>
    </location>
</feature>
<comment type="subcellular location">
    <subcellularLocation>
        <location evidence="1">Cell membrane</location>
        <topology evidence="1">Multi-pass membrane protein</topology>
    </subcellularLocation>
</comment>
<dbReference type="InterPro" id="IPR051050">
    <property type="entry name" value="Lipid_II_flippase_MurJ/MviN"/>
</dbReference>
<name>A0A6H2EKT9_9ACTO</name>
<evidence type="ECO:0000256" key="3">
    <source>
        <dbReference type="ARBA" id="ARBA00022692"/>
    </source>
</evidence>
<dbReference type="PRINTS" id="PR01806">
    <property type="entry name" value="VIRFACTRMVIN"/>
</dbReference>
<feature type="transmembrane region" description="Helical" evidence="8">
    <location>
        <begin position="158"/>
        <end position="180"/>
    </location>
</feature>
<reference evidence="9 10" key="1">
    <citation type="submission" date="2020-03" db="EMBL/GenBank/DDBJ databases">
        <title>Complete genome of Arcanobacterium buesumensis sp. nov. strain 2701.</title>
        <authorList>
            <person name="Borowiak M."/>
            <person name="Alssahen M."/>
            <person name="Laemmler C."/>
            <person name="Malorny B."/>
            <person name="Hassan A."/>
            <person name="Prenger-Berninghoff E."/>
            <person name="Ploetz M."/>
            <person name="Abdulmawjood A."/>
        </authorList>
    </citation>
    <scope>NUCLEOTIDE SEQUENCE [LARGE SCALE GENOMIC DNA]</scope>
    <source>
        <strain evidence="9 10">2701</strain>
    </source>
</reference>
<dbReference type="AlphaFoldDB" id="A0A6H2EKT9"/>
<evidence type="ECO:0000313" key="9">
    <source>
        <dbReference type="EMBL" id="QJC21844.1"/>
    </source>
</evidence>
<dbReference type="KEGG" id="arca:HC352_04545"/>
<evidence type="ECO:0000256" key="2">
    <source>
        <dbReference type="ARBA" id="ARBA00022475"/>
    </source>
</evidence>
<evidence type="ECO:0000256" key="5">
    <source>
        <dbReference type="ARBA" id="ARBA00022984"/>
    </source>
</evidence>
<organism evidence="9 10">
    <name type="scientific">Arcanobacterium buesumense</name>
    <dbReference type="NCBI Taxonomy" id="2722751"/>
    <lineage>
        <taxon>Bacteria</taxon>
        <taxon>Bacillati</taxon>
        <taxon>Actinomycetota</taxon>
        <taxon>Actinomycetes</taxon>
        <taxon>Actinomycetales</taxon>
        <taxon>Actinomycetaceae</taxon>
        <taxon>Arcanobacterium</taxon>
    </lineage>
</organism>
<dbReference type="GO" id="GO:0034204">
    <property type="term" value="P:lipid translocation"/>
    <property type="evidence" value="ECO:0007669"/>
    <property type="project" value="TreeGrafter"/>
</dbReference>